<dbReference type="PROSITE" id="PS50931">
    <property type="entry name" value="HTH_LYSR"/>
    <property type="match status" value="1"/>
</dbReference>
<dbReference type="SUPFAM" id="SSF53850">
    <property type="entry name" value="Periplasmic binding protein-like II"/>
    <property type="match status" value="1"/>
</dbReference>
<keyword evidence="2" id="KW-0805">Transcription regulation</keyword>
<gene>
    <name evidence="6" type="ORF">FHK87_01950</name>
</gene>
<organism evidence="6 7">
    <name type="scientific">Aquimarina algicola</name>
    <dbReference type="NCBI Taxonomy" id="2589995"/>
    <lineage>
        <taxon>Bacteria</taxon>
        <taxon>Pseudomonadati</taxon>
        <taxon>Bacteroidota</taxon>
        <taxon>Flavobacteriia</taxon>
        <taxon>Flavobacteriales</taxon>
        <taxon>Flavobacteriaceae</taxon>
        <taxon>Aquimarina</taxon>
    </lineage>
</organism>
<proteinExistence type="inferred from homology"/>
<dbReference type="PRINTS" id="PR00039">
    <property type="entry name" value="HTHLYSR"/>
</dbReference>
<dbReference type="InterPro" id="IPR000847">
    <property type="entry name" value="LysR_HTH_N"/>
</dbReference>
<protein>
    <submittedName>
        <fullName evidence="6">LysR family transcriptional regulator</fullName>
    </submittedName>
</protein>
<dbReference type="Gene3D" id="1.10.10.10">
    <property type="entry name" value="Winged helix-like DNA-binding domain superfamily/Winged helix DNA-binding domain"/>
    <property type="match status" value="1"/>
</dbReference>
<evidence type="ECO:0000256" key="4">
    <source>
        <dbReference type="ARBA" id="ARBA00023163"/>
    </source>
</evidence>
<dbReference type="GO" id="GO:0032993">
    <property type="term" value="C:protein-DNA complex"/>
    <property type="evidence" value="ECO:0007669"/>
    <property type="project" value="TreeGrafter"/>
</dbReference>
<dbReference type="Proteomes" id="UP000315540">
    <property type="component" value="Unassembled WGS sequence"/>
</dbReference>
<evidence type="ECO:0000256" key="1">
    <source>
        <dbReference type="ARBA" id="ARBA00009437"/>
    </source>
</evidence>
<feature type="domain" description="HTH lysR-type" evidence="5">
    <location>
        <begin position="1"/>
        <end position="58"/>
    </location>
</feature>
<dbReference type="Pfam" id="PF03466">
    <property type="entry name" value="LysR_substrate"/>
    <property type="match status" value="1"/>
</dbReference>
<dbReference type="GO" id="GO:0003677">
    <property type="term" value="F:DNA binding"/>
    <property type="evidence" value="ECO:0007669"/>
    <property type="project" value="UniProtKB-KW"/>
</dbReference>
<accession>A0A504JDV5</accession>
<dbReference type="SUPFAM" id="SSF46785">
    <property type="entry name" value="Winged helix' DNA-binding domain"/>
    <property type="match status" value="1"/>
</dbReference>
<dbReference type="InterPro" id="IPR036390">
    <property type="entry name" value="WH_DNA-bd_sf"/>
</dbReference>
<comment type="similarity">
    <text evidence="1">Belongs to the LysR transcriptional regulatory family.</text>
</comment>
<evidence type="ECO:0000259" key="5">
    <source>
        <dbReference type="PROSITE" id="PS50931"/>
    </source>
</evidence>
<name>A0A504JDV5_9FLAO</name>
<dbReference type="InterPro" id="IPR036388">
    <property type="entry name" value="WH-like_DNA-bd_sf"/>
</dbReference>
<evidence type="ECO:0000256" key="3">
    <source>
        <dbReference type="ARBA" id="ARBA00023125"/>
    </source>
</evidence>
<keyword evidence="3" id="KW-0238">DNA-binding</keyword>
<dbReference type="AlphaFoldDB" id="A0A504JDV5"/>
<dbReference type="InterPro" id="IPR005119">
    <property type="entry name" value="LysR_subst-bd"/>
</dbReference>
<dbReference type="GO" id="GO:0003700">
    <property type="term" value="F:DNA-binding transcription factor activity"/>
    <property type="evidence" value="ECO:0007669"/>
    <property type="project" value="InterPro"/>
</dbReference>
<evidence type="ECO:0000256" key="2">
    <source>
        <dbReference type="ARBA" id="ARBA00023015"/>
    </source>
</evidence>
<comment type="caution">
    <text evidence="6">The sequence shown here is derived from an EMBL/GenBank/DDBJ whole genome shotgun (WGS) entry which is preliminary data.</text>
</comment>
<keyword evidence="7" id="KW-1185">Reference proteome</keyword>
<dbReference type="OrthoDB" id="9803735at2"/>
<dbReference type="RefSeq" id="WP_140589148.1">
    <property type="nucleotide sequence ID" value="NZ_VFWZ01000001.1"/>
</dbReference>
<dbReference type="Gene3D" id="3.40.190.10">
    <property type="entry name" value="Periplasmic binding protein-like II"/>
    <property type="match status" value="2"/>
</dbReference>
<dbReference type="EMBL" id="VFWZ01000001">
    <property type="protein sequence ID" value="TPN89007.1"/>
    <property type="molecule type" value="Genomic_DNA"/>
</dbReference>
<sequence>MNLQQLKNVVVLAEKLNFTRAATTLNIVQPALSRQIKQLEEEIGAIIFKRDKRNVSLTPSGIYFVEEAKKIIRQLEKTKKQTANIHNGKAGEIKIGFTHSIMQTILPDILKTINQQIPGIKSVLKEMNNRDQYVALQQNEIDIGFATNPMVPFNLNSKVIHIDNFVVLLPETHIISKANYSDFSVFANEEFIFPSITDGPNYVHILRSICIDAGFSPKIVHETDSASTSFRLVEAGLGISLEPISSLHRQELHIKTIELDKIKQKAQLTMIWNPDREFEYPFLFDVLKNWRFKK</sequence>
<dbReference type="FunFam" id="1.10.10.10:FF:000001">
    <property type="entry name" value="LysR family transcriptional regulator"/>
    <property type="match status" value="1"/>
</dbReference>
<dbReference type="Pfam" id="PF00126">
    <property type="entry name" value="HTH_1"/>
    <property type="match status" value="1"/>
</dbReference>
<keyword evidence="4" id="KW-0804">Transcription</keyword>
<evidence type="ECO:0000313" key="6">
    <source>
        <dbReference type="EMBL" id="TPN89007.1"/>
    </source>
</evidence>
<dbReference type="PANTHER" id="PTHR30346:SF17">
    <property type="entry name" value="LYSR FAMILY TRANSCRIPTIONAL REGULATOR"/>
    <property type="match status" value="1"/>
</dbReference>
<reference evidence="6 7" key="1">
    <citation type="submission" date="2019-06" db="EMBL/GenBank/DDBJ databases">
        <authorList>
            <person name="Meng X."/>
        </authorList>
    </citation>
    <scope>NUCLEOTIDE SEQUENCE [LARGE SCALE GENOMIC DNA]</scope>
    <source>
        <strain evidence="6 7">M625</strain>
    </source>
</reference>
<dbReference type="PANTHER" id="PTHR30346">
    <property type="entry name" value="TRANSCRIPTIONAL DUAL REGULATOR HCAR-RELATED"/>
    <property type="match status" value="1"/>
</dbReference>
<evidence type="ECO:0000313" key="7">
    <source>
        <dbReference type="Proteomes" id="UP000315540"/>
    </source>
</evidence>